<organism evidence="11">
    <name type="scientific">Tuwongella immobilis</name>
    <dbReference type="NCBI Taxonomy" id="692036"/>
    <lineage>
        <taxon>Bacteria</taxon>
        <taxon>Pseudomonadati</taxon>
        <taxon>Planctomycetota</taxon>
        <taxon>Planctomycetia</taxon>
        <taxon>Gemmatales</taxon>
        <taxon>Gemmataceae</taxon>
        <taxon>Tuwongella</taxon>
    </lineage>
</organism>
<keyword evidence="9" id="KW-0472">Membrane</keyword>
<feature type="compositionally biased region" description="Polar residues" evidence="8">
    <location>
        <begin position="288"/>
        <end position="297"/>
    </location>
</feature>
<feature type="region of interest" description="Disordered" evidence="8">
    <location>
        <begin position="271"/>
        <end position="297"/>
    </location>
</feature>
<dbReference type="PROSITE" id="PS50011">
    <property type="entry name" value="PROTEIN_KINASE_DOM"/>
    <property type="match status" value="1"/>
</dbReference>
<evidence type="ECO:0000259" key="10">
    <source>
        <dbReference type="PROSITE" id="PS50011"/>
    </source>
</evidence>
<dbReference type="InterPro" id="IPR017441">
    <property type="entry name" value="Protein_kinase_ATP_BS"/>
</dbReference>
<dbReference type="InterPro" id="IPR050660">
    <property type="entry name" value="NEK_Ser/Thr_kinase"/>
</dbReference>
<dbReference type="EC" id="2.7.11.1" evidence="2"/>
<dbReference type="InParanoid" id="A0A6C2YQY7"/>
<dbReference type="RefSeq" id="WP_162659042.1">
    <property type="nucleotide sequence ID" value="NZ_LR593887.1"/>
</dbReference>
<feature type="binding site" evidence="7">
    <location>
        <position position="43"/>
    </location>
    <ligand>
        <name>ATP</name>
        <dbReference type="ChEBI" id="CHEBI:30616"/>
    </ligand>
</feature>
<dbReference type="EMBL" id="LR593887">
    <property type="protein sequence ID" value="VTS05159.1"/>
    <property type="molecule type" value="Genomic_DNA"/>
</dbReference>
<feature type="transmembrane region" description="Helical" evidence="9">
    <location>
        <begin position="444"/>
        <end position="466"/>
    </location>
</feature>
<evidence type="ECO:0000256" key="9">
    <source>
        <dbReference type="SAM" id="Phobius"/>
    </source>
</evidence>
<dbReference type="InterPro" id="IPR000719">
    <property type="entry name" value="Prot_kinase_dom"/>
</dbReference>
<feature type="transmembrane region" description="Helical" evidence="9">
    <location>
        <begin position="377"/>
        <end position="401"/>
    </location>
</feature>
<evidence type="ECO:0000256" key="8">
    <source>
        <dbReference type="SAM" id="MobiDB-lite"/>
    </source>
</evidence>
<evidence type="ECO:0000256" key="6">
    <source>
        <dbReference type="ARBA" id="ARBA00022840"/>
    </source>
</evidence>
<keyword evidence="12" id="KW-1185">Reference proteome</keyword>
<dbReference type="PANTHER" id="PTHR43671">
    <property type="entry name" value="SERINE/THREONINE-PROTEIN KINASE NEK"/>
    <property type="match status" value="1"/>
</dbReference>
<dbReference type="GO" id="GO:0005524">
    <property type="term" value="F:ATP binding"/>
    <property type="evidence" value="ECO:0007669"/>
    <property type="project" value="UniProtKB-UniRule"/>
</dbReference>
<reference evidence="11" key="1">
    <citation type="submission" date="2019-04" db="EMBL/GenBank/DDBJ databases">
        <authorList>
            <consortium name="Science for Life Laboratories"/>
        </authorList>
    </citation>
    <scope>NUCLEOTIDE SEQUENCE</scope>
    <source>
        <strain evidence="11">MBLW1</strain>
    </source>
</reference>
<dbReference type="AlphaFoldDB" id="A0A6C2YQY7"/>
<dbReference type="Proteomes" id="UP000464378">
    <property type="component" value="Chromosome"/>
</dbReference>
<keyword evidence="4 7" id="KW-0547">Nucleotide-binding</keyword>
<keyword evidence="3" id="KW-0808">Transferase</keyword>
<dbReference type="CDD" id="cd14014">
    <property type="entry name" value="STKc_PknB_like"/>
    <property type="match status" value="1"/>
</dbReference>
<dbReference type="SMART" id="SM00220">
    <property type="entry name" value="S_TKc"/>
    <property type="match status" value="1"/>
</dbReference>
<feature type="transmembrane region" description="Helical" evidence="9">
    <location>
        <begin position="525"/>
        <end position="543"/>
    </location>
</feature>
<gene>
    <name evidence="11" type="ORF">GMBLW1_00640</name>
</gene>
<feature type="transmembrane region" description="Helical" evidence="9">
    <location>
        <begin position="413"/>
        <end position="432"/>
    </location>
</feature>
<proteinExistence type="inferred from homology"/>
<evidence type="ECO:0000256" key="1">
    <source>
        <dbReference type="ARBA" id="ARBA00010886"/>
    </source>
</evidence>
<evidence type="ECO:0000256" key="2">
    <source>
        <dbReference type="ARBA" id="ARBA00012513"/>
    </source>
</evidence>
<dbReference type="InterPro" id="IPR008271">
    <property type="entry name" value="Ser/Thr_kinase_AS"/>
</dbReference>
<evidence type="ECO:0000256" key="4">
    <source>
        <dbReference type="ARBA" id="ARBA00022741"/>
    </source>
</evidence>
<name>A0A6C2YQY7_9BACT</name>
<dbReference type="PROSITE" id="PS00107">
    <property type="entry name" value="PROTEIN_KINASE_ATP"/>
    <property type="match status" value="1"/>
</dbReference>
<feature type="transmembrane region" description="Helical" evidence="9">
    <location>
        <begin position="549"/>
        <end position="568"/>
    </location>
</feature>
<evidence type="ECO:0000256" key="7">
    <source>
        <dbReference type="PROSITE-ProRule" id="PRU10141"/>
    </source>
</evidence>
<feature type="domain" description="Protein kinase" evidence="10">
    <location>
        <begin position="15"/>
        <end position="262"/>
    </location>
</feature>
<dbReference type="PANTHER" id="PTHR43671:SF13">
    <property type="entry name" value="SERINE_THREONINE-PROTEIN KINASE NEK2"/>
    <property type="match status" value="1"/>
</dbReference>
<keyword evidence="5 11" id="KW-0418">Kinase</keyword>
<dbReference type="Pfam" id="PF00069">
    <property type="entry name" value="Pkinase"/>
    <property type="match status" value="1"/>
</dbReference>
<keyword evidence="9" id="KW-0812">Transmembrane</keyword>
<keyword evidence="9" id="KW-1133">Transmembrane helix</keyword>
<evidence type="ECO:0000313" key="11">
    <source>
        <dbReference type="EMBL" id="VIP03896.1"/>
    </source>
</evidence>
<dbReference type="GO" id="GO:0004674">
    <property type="term" value="F:protein serine/threonine kinase activity"/>
    <property type="evidence" value="ECO:0007669"/>
    <property type="project" value="UniProtKB-EC"/>
</dbReference>
<comment type="similarity">
    <text evidence="1">Belongs to the protein kinase superfamily. NEK Ser/Thr protein kinase family. NIMA subfamily.</text>
</comment>
<dbReference type="EMBL" id="LR586016">
    <property type="protein sequence ID" value="VIP03896.1"/>
    <property type="molecule type" value="Genomic_DNA"/>
</dbReference>
<feature type="transmembrane region" description="Helical" evidence="9">
    <location>
        <begin position="494"/>
        <end position="513"/>
    </location>
</feature>
<keyword evidence="6 7" id="KW-0067">ATP-binding</keyword>
<dbReference type="Gene3D" id="1.10.510.10">
    <property type="entry name" value="Transferase(Phosphotransferase) domain 1"/>
    <property type="match status" value="1"/>
</dbReference>
<evidence type="ECO:0000256" key="3">
    <source>
        <dbReference type="ARBA" id="ARBA00022679"/>
    </source>
</evidence>
<dbReference type="InterPro" id="IPR011009">
    <property type="entry name" value="Kinase-like_dom_sf"/>
</dbReference>
<accession>A0A6C2YQY7</accession>
<evidence type="ECO:0000256" key="5">
    <source>
        <dbReference type="ARBA" id="ARBA00022777"/>
    </source>
</evidence>
<protein>
    <recommendedName>
        <fullName evidence="2">non-specific serine/threonine protein kinase</fullName>
        <ecNumber evidence="2">2.7.11.1</ecNumber>
    </recommendedName>
</protein>
<dbReference type="KEGG" id="tim:GMBLW1_00640"/>
<evidence type="ECO:0000313" key="12">
    <source>
        <dbReference type="Proteomes" id="UP000464378"/>
    </source>
</evidence>
<dbReference type="PROSITE" id="PS00108">
    <property type="entry name" value="PROTEIN_KINASE_ST"/>
    <property type="match status" value="1"/>
</dbReference>
<sequence length="593" mass="64742">MKFTYRTGQRPLDGYTIKRGLGQGGFGEVYFAISDAGKEVALKLIRGHHQVELRGIGHCLNLKHPNLVHLYDLRRDSQENPWLIMEFVQGESLAQVMHNHPKGLPEPLACEWFLLMAKSIGYLHDHGVVHRDLKPGNVFIENGQPKIGDYGLCKSMTESQGAAQTYNVGTVHYMAPEISNGTYNKSIDIYASGVMLYEMFTGRPPFEGESVGEILLKHMTETPDLSKVAATYRPILEKAMAKSPNRRFASMAEMASALERAIRPESQLAVTFPGQPANGTPPVPPVTQRASGESASLSTPHMGLPIQTTPGTGVPVLGMPPAHGLPPTMIPGLDAPNPMGRPLPGHDGPIVTRARPPISGSSMSTASGSSERVARPLLDVVLSLMRIPLLATVPTAAWAIWTRSLDTLELGRLYVLIVLVAAAVVIPGISWARNPAGSTLGRRVLMTFLGLVIGLGGMLLEGWTIVPNWEQLPIWNQPETWRAFLGIEPEGQAAFVKILVFFMVGLGVLRWWLAIDPRRPERFSLFPLLAAGFWSVVLSFEWPKASAPAYLLMTLPAAALVIQFAVPWQKATVKTVSRRLRLQPKPTSDSATV</sequence>
<dbReference type="SUPFAM" id="SSF56112">
    <property type="entry name" value="Protein kinase-like (PK-like)"/>
    <property type="match status" value="1"/>
</dbReference>